<dbReference type="GO" id="GO:0050661">
    <property type="term" value="F:NADP binding"/>
    <property type="evidence" value="ECO:0007669"/>
    <property type="project" value="InterPro"/>
</dbReference>
<dbReference type="SUPFAM" id="SSF55347">
    <property type="entry name" value="Glyceraldehyde-3-phosphate dehydrogenase-like, C-terminal domain"/>
    <property type="match status" value="1"/>
</dbReference>
<dbReference type="GO" id="GO:0009088">
    <property type="term" value="P:threonine biosynthetic process"/>
    <property type="evidence" value="ECO:0007669"/>
    <property type="project" value="TreeGrafter"/>
</dbReference>
<dbReference type="GO" id="GO:0009086">
    <property type="term" value="P:methionine biosynthetic process"/>
    <property type="evidence" value="ECO:0007669"/>
    <property type="project" value="UniProtKB-ARBA"/>
</dbReference>
<dbReference type="Proteomes" id="UP000254808">
    <property type="component" value="Chromosome"/>
</dbReference>
<evidence type="ECO:0000256" key="1">
    <source>
        <dbReference type="ARBA" id="ARBA00010584"/>
    </source>
</evidence>
<organism evidence="6 7">
    <name type="scientific">Cyclonatronum proteinivorum</name>
    <dbReference type="NCBI Taxonomy" id="1457365"/>
    <lineage>
        <taxon>Bacteria</taxon>
        <taxon>Pseudomonadati</taxon>
        <taxon>Balneolota</taxon>
        <taxon>Balneolia</taxon>
        <taxon>Balneolales</taxon>
        <taxon>Cyclonatronaceae</taxon>
        <taxon>Cyclonatronum</taxon>
    </lineage>
</organism>
<comment type="similarity">
    <text evidence="1">Belongs to the aspartate-semialdehyde dehydrogenase family.</text>
</comment>
<dbReference type="Pfam" id="PF02774">
    <property type="entry name" value="Semialdhyde_dhC"/>
    <property type="match status" value="1"/>
</dbReference>
<feature type="active site" description="Acyl-thioester intermediate" evidence="4">
    <location>
        <position position="157"/>
    </location>
</feature>
<reference evidence="6 7" key="1">
    <citation type="submission" date="2018-03" db="EMBL/GenBank/DDBJ databases">
        <title>Phenotypic and genomic properties of Cyclonatronum proteinivorum gen. nov., sp. nov., a haloalkaliphilic bacteroidete from soda lakes possessing Na+-translocating rhodopsin.</title>
        <authorList>
            <person name="Toshchakov S.V."/>
            <person name="Korzhenkov A."/>
            <person name="Samarov N.I."/>
            <person name="Kublanov I.V."/>
            <person name="Muntyan M.S."/>
            <person name="Sorokin D.Y."/>
        </authorList>
    </citation>
    <scope>NUCLEOTIDE SEQUENCE [LARGE SCALE GENOMIC DNA]</scope>
    <source>
        <strain evidence="6 7">Omega</strain>
    </source>
</reference>
<dbReference type="InterPro" id="IPR012280">
    <property type="entry name" value="Semialdhyde_DH_dimer_dom"/>
</dbReference>
<dbReference type="InterPro" id="IPR036291">
    <property type="entry name" value="NAD(P)-bd_dom_sf"/>
</dbReference>
<proteinExistence type="inferred from homology"/>
<evidence type="ECO:0000259" key="5">
    <source>
        <dbReference type="SMART" id="SM00859"/>
    </source>
</evidence>
<evidence type="ECO:0000256" key="4">
    <source>
        <dbReference type="PIRSR" id="PIRSR000148-1"/>
    </source>
</evidence>
<dbReference type="SUPFAM" id="SSF51735">
    <property type="entry name" value="NAD(P)-binding Rossmann-fold domains"/>
    <property type="match status" value="1"/>
</dbReference>
<feature type="active site" description="Proton acceptor" evidence="4">
    <location>
        <position position="251"/>
    </location>
</feature>
<dbReference type="GO" id="GO:0046983">
    <property type="term" value="F:protein dimerization activity"/>
    <property type="evidence" value="ECO:0007669"/>
    <property type="project" value="InterPro"/>
</dbReference>
<dbReference type="PANTHER" id="PTHR46718">
    <property type="entry name" value="ASPARTATE-SEMIALDEHYDE DEHYDROGENASE"/>
    <property type="match status" value="1"/>
</dbReference>
<dbReference type="CDD" id="cd18130">
    <property type="entry name" value="ASADH_C_arch_fung_like"/>
    <property type="match status" value="1"/>
</dbReference>
<dbReference type="InterPro" id="IPR051823">
    <property type="entry name" value="ASADH-related"/>
</dbReference>
<name>A0A345UJC4_9BACT</name>
<evidence type="ECO:0000313" key="6">
    <source>
        <dbReference type="EMBL" id="AXJ00576.1"/>
    </source>
</evidence>
<dbReference type="EMBL" id="CP027806">
    <property type="protein sequence ID" value="AXJ00576.1"/>
    <property type="molecule type" value="Genomic_DNA"/>
</dbReference>
<dbReference type="InterPro" id="IPR000534">
    <property type="entry name" value="Semialdehyde_DH_NAD-bd"/>
</dbReference>
<dbReference type="CDD" id="cd02315">
    <property type="entry name" value="ScASADH_like_N"/>
    <property type="match status" value="1"/>
</dbReference>
<dbReference type="Pfam" id="PF01118">
    <property type="entry name" value="Semialdhyde_dh"/>
    <property type="match status" value="1"/>
</dbReference>
<evidence type="ECO:0000256" key="2">
    <source>
        <dbReference type="ARBA" id="ARBA00022857"/>
    </source>
</evidence>
<dbReference type="SMART" id="SM00859">
    <property type="entry name" value="Semialdhyde_dh"/>
    <property type="match status" value="1"/>
</dbReference>
<dbReference type="InterPro" id="IPR005676">
    <property type="entry name" value="Asp_semi-ald_DH_pep-lack"/>
</dbReference>
<protein>
    <submittedName>
        <fullName evidence="6">Aspartate semialdehyde dehydrogenase</fullName>
        <ecNumber evidence="6">1.2.1.11</ecNumber>
    </submittedName>
</protein>
<keyword evidence="2" id="KW-0521">NADP</keyword>
<dbReference type="NCBIfam" id="NF006416">
    <property type="entry name" value="PRK08664.1"/>
    <property type="match status" value="1"/>
</dbReference>
<dbReference type="EC" id="1.2.1.11" evidence="6"/>
<dbReference type="Gene3D" id="3.40.50.720">
    <property type="entry name" value="NAD(P)-binding Rossmann-like Domain"/>
    <property type="match status" value="1"/>
</dbReference>
<keyword evidence="7" id="KW-1185">Reference proteome</keyword>
<dbReference type="NCBIfam" id="TIGR00978">
    <property type="entry name" value="asd_EA"/>
    <property type="match status" value="1"/>
</dbReference>
<dbReference type="PIRSF" id="PIRSF000148">
    <property type="entry name" value="ASA_dh"/>
    <property type="match status" value="1"/>
</dbReference>
<feature type="domain" description="Semialdehyde dehydrogenase NAD-binding" evidence="5">
    <location>
        <begin position="12"/>
        <end position="138"/>
    </location>
</feature>
<accession>A0A345UJC4</accession>
<dbReference type="AlphaFoldDB" id="A0A345UJC4"/>
<dbReference type="PANTHER" id="PTHR46718:SF1">
    <property type="entry name" value="ASPARTATE-SEMIALDEHYDE DEHYDROGENASE"/>
    <property type="match status" value="1"/>
</dbReference>
<gene>
    <name evidence="6" type="ORF">CYPRO_1319</name>
</gene>
<dbReference type="GO" id="GO:0004073">
    <property type="term" value="F:aspartate-semialdehyde dehydrogenase activity"/>
    <property type="evidence" value="ECO:0007669"/>
    <property type="project" value="UniProtKB-EC"/>
</dbReference>
<sequence length="363" mass="38826">MLRKTKAMNRLKVGVLGATGAVGQKFIRLLADHPWFEIAAVAASSRSAGKPYAEAAHWIEPIPVPEAVAGMTVRACEPEALPEVDFVFSGMDAAVAGDIERRFAEAGIPVVTNARNYRREAHVPLLVPEVNPDHIAQIAHQTFDPSGRGFIVTNPNCVCVPLVLSLKPLADAFGIDSVVVTSMQAVSGAGYPGVPSLDILGNVVPYIGGEEEKIMWEPLKLMGELQADGTVQNSTIGIHASAYRVPVVEGHLLSVLVKLATPGVSEQDAQQAYADWQSPLAGLDLPSAPEQPVLLYDEPRFPQPKLHAPNENGMQVTMGRLRKAGLFDFAYTALGHNTIRGAAGGAVLNAEMLVAKKRIRSRN</sequence>
<dbReference type="GO" id="GO:0051287">
    <property type="term" value="F:NAD binding"/>
    <property type="evidence" value="ECO:0007669"/>
    <property type="project" value="InterPro"/>
</dbReference>
<dbReference type="Gene3D" id="3.30.360.10">
    <property type="entry name" value="Dihydrodipicolinate Reductase, domain 2"/>
    <property type="match status" value="1"/>
</dbReference>
<evidence type="ECO:0000313" key="7">
    <source>
        <dbReference type="Proteomes" id="UP000254808"/>
    </source>
</evidence>
<evidence type="ECO:0000256" key="3">
    <source>
        <dbReference type="ARBA" id="ARBA00023002"/>
    </source>
</evidence>
<keyword evidence="3 6" id="KW-0560">Oxidoreductase</keyword>
<dbReference type="KEGG" id="cprv:CYPRO_1319"/>